<protein>
    <recommendedName>
        <fullName evidence="3">HNH endonuclease</fullName>
    </recommendedName>
</protein>
<dbReference type="AlphaFoldDB" id="A0A8T4ITR7"/>
<gene>
    <name evidence="1" type="ORF">KDA82_09500</name>
</gene>
<accession>A0A8T4ITR7</accession>
<name>A0A8T4ITR7_9ACTN</name>
<dbReference type="EMBL" id="JAGSMN010000190">
    <property type="protein sequence ID" value="MBR7673247.1"/>
    <property type="molecule type" value="Genomic_DNA"/>
</dbReference>
<reference evidence="1" key="1">
    <citation type="submission" date="2021-04" db="EMBL/GenBank/DDBJ databases">
        <title>Sequencing of actinobacteria type strains.</title>
        <authorList>
            <person name="Nguyen G.-S."/>
            <person name="Wentzel A."/>
        </authorList>
    </citation>
    <scope>NUCLEOTIDE SEQUENCE</scope>
    <source>
        <strain evidence="1">DSM 42095</strain>
    </source>
</reference>
<sequence>MTAVPSWREKGKRGSMIRCALWLVTEVGEGKIFTKTQLREAFPEVAQIDRRMRDLRSHGWEIHTSREDPALKQEEQRYVKKGLEVWLPGQAKPKPKASLTATQRSSTFRTDGHLCRSCGVSAGEPYGDGGSDAQLDIARRPVKMADGTVEIQLVTECNRCRVGRRGDVEDLGELLEAVRALTSLERKVLGGWIKSGRRTQSPLEKLWGTYRSLPEESRTAFAEEVAREQKAEDAE</sequence>
<evidence type="ECO:0008006" key="3">
    <source>
        <dbReference type="Google" id="ProtNLM"/>
    </source>
</evidence>
<proteinExistence type="predicted"/>
<comment type="caution">
    <text evidence="1">The sequence shown here is derived from an EMBL/GenBank/DDBJ whole genome shotgun (WGS) entry which is preliminary data.</text>
</comment>
<evidence type="ECO:0000313" key="1">
    <source>
        <dbReference type="EMBL" id="MBR7673247.1"/>
    </source>
</evidence>
<keyword evidence="2" id="KW-1185">Reference proteome</keyword>
<organism evidence="1 2">
    <name type="scientific">Streptomyces daliensis</name>
    <dbReference type="NCBI Taxonomy" id="299421"/>
    <lineage>
        <taxon>Bacteria</taxon>
        <taxon>Bacillati</taxon>
        <taxon>Actinomycetota</taxon>
        <taxon>Actinomycetes</taxon>
        <taxon>Kitasatosporales</taxon>
        <taxon>Streptomycetaceae</taxon>
        <taxon>Streptomyces</taxon>
    </lineage>
</organism>
<evidence type="ECO:0000313" key="2">
    <source>
        <dbReference type="Proteomes" id="UP000675554"/>
    </source>
</evidence>
<dbReference type="Proteomes" id="UP000675554">
    <property type="component" value="Unassembled WGS sequence"/>
</dbReference>